<protein>
    <recommendedName>
        <fullName evidence="1">Aminoglycoside phosphotransferase domain-containing protein</fullName>
    </recommendedName>
</protein>
<evidence type="ECO:0000259" key="1">
    <source>
        <dbReference type="Pfam" id="PF01636"/>
    </source>
</evidence>
<dbReference type="PANTHER" id="PTHR21310">
    <property type="entry name" value="AMINOGLYCOSIDE PHOSPHOTRANSFERASE-RELATED-RELATED"/>
    <property type="match status" value="1"/>
</dbReference>
<keyword evidence="3" id="KW-1185">Reference proteome</keyword>
<evidence type="ECO:0000313" key="2">
    <source>
        <dbReference type="EMBL" id="KAK5636813.1"/>
    </source>
</evidence>
<dbReference type="Proteomes" id="UP001305414">
    <property type="component" value="Unassembled WGS sequence"/>
</dbReference>
<name>A0AAN7UZM7_9PEZI</name>
<accession>A0AAN7UZM7</accession>
<dbReference type="InterPro" id="IPR051678">
    <property type="entry name" value="AGP_Transferase"/>
</dbReference>
<comment type="caution">
    <text evidence="2">The sequence shown here is derived from an EMBL/GenBank/DDBJ whole genome shotgun (WGS) entry which is preliminary data.</text>
</comment>
<organism evidence="2 3">
    <name type="scientific">Xylaria bambusicola</name>
    <dbReference type="NCBI Taxonomy" id="326684"/>
    <lineage>
        <taxon>Eukaryota</taxon>
        <taxon>Fungi</taxon>
        <taxon>Dikarya</taxon>
        <taxon>Ascomycota</taxon>
        <taxon>Pezizomycotina</taxon>
        <taxon>Sordariomycetes</taxon>
        <taxon>Xylariomycetidae</taxon>
        <taxon>Xylariales</taxon>
        <taxon>Xylariaceae</taxon>
        <taxon>Xylaria</taxon>
    </lineage>
</organism>
<gene>
    <name evidence="2" type="ORF">RRF57_012525</name>
</gene>
<evidence type="ECO:0000313" key="3">
    <source>
        <dbReference type="Proteomes" id="UP001305414"/>
    </source>
</evidence>
<dbReference type="InterPro" id="IPR002575">
    <property type="entry name" value="Aminoglycoside_PTrfase"/>
</dbReference>
<feature type="domain" description="Aminoglycoside phosphotransferase" evidence="1">
    <location>
        <begin position="91"/>
        <end position="299"/>
    </location>
</feature>
<dbReference type="Gene3D" id="3.90.1200.10">
    <property type="match status" value="1"/>
</dbReference>
<reference evidence="2 3" key="1">
    <citation type="submission" date="2023-10" db="EMBL/GenBank/DDBJ databases">
        <title>Draft genome sequence of Xylaria bambusicola isolate GMP-LS, the root and basal stem rot pathogen of sugarcane in Indonesia.</title>
        <authorList>
            <person name="Selvaraj P."/>
            <person name="Muralishankar V."/>
            <person name="Muruganantham S."/>
            <person name="Sp S."/>
            <person name="Haryani S."/>
            <person name="Lau K.J.X."/>
            <person name="Naqvi N.I."/>
        </authorList>
    </citation>
    <scope>NUCLEOTIDE SEQUENCE [LARGE SCALE GENOMIC DNA]</scope>
    <source>
        <strain evidence="2">GMP-LS</strain>
    </source>
</reference>
<dbReference type="InterPro" id="IPR011009">
    <property type="entry name" value="Kinase-like_dom_sf"/>
</dbReference>
<dbReference type="EMBL" id="JAWHQM010000078">
    <property type="protein sequence ID" value="KAK5636813.1"/>
    <property type="molecule type" value="Genomic_DNA"/>
</dbReference>
<dbReference type="Gene3D" id="3.30.200.20">
    <property type="entry name" value="Phosphorylase Kinase, domain 1"/>
    <property type="match status" value="1"/>
</dbReference>
<dbReference type="AlphaFoldDB" id="A0AAN7UZM7"/>
<sequence length="407" mass="45720">MPMNPLSLNWATSPKLQPFVDEHLARADWQKLCLRASNLNNGRPCEVLNVTNAGLNHITRLLRFQDSDALWVVRIPIKGKDSRLKPACSSGIQAEVDIMRLLYERTSIGIPRIFDFELTAENPIGFAFILMEFLPGNVAMDAFGGWASHHGAIPSQHRHSLYSSMAKIQVDLTSVRFSKIGIIKRDADGNYEVGPFPDIGGPFDSAASFTMAWAQSAKFPSSSLRLLAQMEHGNRHDVAQAIHASVRDFPGRLKAMVDAKHITLKSGPFPVCHTDLMHSNIVVDNKYKVLGIIDWEGACTLPWELVEYPLFLDTLPRVFNTPDKYDAKGEPLEADTRQCWNDRKEYLEMVRSAENTDHRLSESLGDPKGQSLAYAIRHFNLGKLGFYGRILDQFSYQDKQTNCLDSC</sequence>
<proteinExistence type="predicted"/>
<dbReference type="PANTHER" id="PTHR21310:SF37">
    <property type="entry name" value="AMINOGLYCOSIDE PHOSPHOTRANSFERASE DOMAIN-CONTAINING PROTEIN"/>
    <property type="match status" value="1"/>
</dbReference>
<dbReference type="SUPFAM" id="SSF56112">
    <property type="entry name" value="Protein kinase-like (PK-like)"/>
    <property type="match status" value="1"/>
</dbReference>
<dbReference type="Pfam" id="PF01636">
    <property type="entry name" value="APH"/>
    <property type="match status" value="1"/>
</dbReference>